<keyword evidence="4" id="KW-1185">Reference proteome</keyword>
<keyword evidence="1" id="KW-1133">Transmembrane helix</keyword>
<dbReference type="STRING" id="45074.Lsan_1625"/>
<feature type="domain" description="Glycine zipper" evidence="2">
    <location>
        <begin position="26"/>
        <end position="71"/>
    </location>
</feature>
<accession>A0A0W0Z1D2</accession>
<dbReference type="PROSITE" id="PS51257">
    <property type="entry name" value="PROKAR_LIPOPROTEIN"/>
    <property type="match status" value="1"/>
</dbReference>
<protein>
    <recommendedName>
        <fullName evidence="2">Glycine zipper domain-containing protein</fullName>
    </recommendedName>
</protein>
<organism evidence="3 4">
    <name type="scientific">Legionella santicrucis</name>
    <dbReference type="NCBI Taxonomy" id="45074"/>
    <lineage>
        <taxon>Bacteria</taxon>
        <taxon>Pseudomonadati</taxon>
        <taxon>Pseudomonadota</taxon>
        <taxon>Gammaproteobacteria</taxon>
        <taxon>Legionellales</taxon>
        <taxon>Legionellaceae</taxon>
        <taxon>Legionella</taxon>
    </lineage>
</organism>
<evidence type="ECO:0000259" key="2">
    <source>
        <dbReference type="Pfam" id="PF13488"/>
    </source>
</evidence>
<name>A0A0W0Z1D2_9GAMM</name>
<dbReference type="InterPro" id="IPR039567">
    <property type="entry name" value="Gly-zipper"/>
</dbReference>
<evidence type="ECO:0000313" key="4">
    <source>
        <dbReference type="Proteomes" id="UP000054703"/>
    </source>
</evidence>
<keyword evidence="1" id="KW-0472">Membrane</keyword>
<comment type="caution">
    <text evidence="3">The sequence shown here is derived from an EMBL/GenBank/DDBJ whole genome shotgun (WGS) entry which is preliminary data.</text>
</comment>
<dbReference type="PATRIC" id="fig|45074.5.peg.1725"/>
<sequence>MKKIIAPLFFVSLSVFMLGGCTNTEVGTGVGGAAGAGIGYAVSGGSAVGTVIGAGAGALVGNAIGQQQDRQYYYRHRYYRPGYNYYYY</sequence>
<feature type="transmembrane region" description="Helical" evidence="1">
    <location>
        <begin position="40"/>
        <end position="65"/>
    </location>
</feature>
<reference evidence="3 4" key="1">
    <citation type="submission" date="2015-11" db="EMBL/GenBank/DDBJ databases">
        <title>Genomic analysis of 38 Legionella species identifies large and diverse effector repertoires.</title>
        <authorList>
            <person name="Burstein D."/>
            <person name="Amaro F."/>
            <person name="Zusman T."/>
            <person name="Lifshitz Z."/>
            <person name="Cohen O."/>
            <person name="Gilbert J.A."/>
            <person name="Pupko T."/>
            <person name="Shuman H.A."/>
            <person name="Segal G."/>
        </authorList>
    </citation>
    <scope>NUCLEOTIDE SEQUENCE [LARGE SCALE GENOMIC DNA]</scope>
    <source>
        <strain evidence="3 4">SC-63-C7</strain>
    </source>
</reference>
<dbReference type="Proteomes" id="UP000054703">
    <property type="component" value="Unassembled WGS sequence"/>
</dbReference>
<dbReference type="RefSeq" id="WP_058513927.1">
    <property type="nucleotide sequence ID" value="NZ_CAAAIH010000002.1"/>
</dbReference>
<dbReference type="Pfam" id="PF13488">
    <property type="entry name" value="Gly-zipper_Omp"/>
    <property type="match status" value="1"/>
</dbReference>
<dbReference type="AlphaFoldDB" id="A0A0W0Z1D2"/>
<dbReference type="EMBL" id="LNYU01000032">
    <property type="protein sequence ID" value="KTD62965.1"/>
    <property type="molecule type" value="Genomic_DNA"/>
</dbReference>
<evidence type="ECO:0000313" key="3">
    <source>
        <dbReference type="EMBL" id="KTD62965.1"/>
    </source>
</evidence>
<proteinExistence type="predicted"/>
<evidence type="ECO:0000256" key="1">
    <source>
        <dbReference type="SAM" id="Phobius"/>
    </source>
</evidence>
<gene>
    <name evidence="3" type="ORF">Lsan_1625</name>
</gene>
<keyword evidence="1" id="KW-0812">Transmembrane</keyword>